<feature type="binding site" evidence="11">
    <location>
        <position position="234"/>
    </location>
    <ligand>
        <name>substrate</name>
    </ligand>
</feature>
<evidence type="ECO:0000256" key="6">
    <source>
        <dbReference type="ARBA" id="ARBA00023098"/>
    </source>
</evidence>
<evidence type="ECO:0000256" key="3">
    <source>
        <dbReference type="ARBA" id="ARBA00022832"/>
    </source>
</evidence>
<dbReference type="EC" id="1.3.1.9" evidence="11"/>
<feature type="binding site" evidence="11">
    <location>
        <begin position="282"/>
        <end position="284"/>
    </location>
    <ligand>
        <name>NAD(+)</name>
        <dbReference type="ChEBI" id="CHEBI:57540"/>
    </ligand>
</feature>
<evidence type="ECO:0000259" key="13">
    <source>
        <dbReference type="Pfam" id="PF12241"/>
    </source>
</evidence>
<dbReference type="HAMAP" id="MF_01838">
    <property type="entry name" value="FabV_reductase"/>
    <property type="match status" value="1"/>
</dbReference>
<evidence type="ECO:0000313" key="15">
    <source>
        <dbReference type="EMBL" id="SEK65801.1"/>
    </source>
</evidence>
<dbReference type="GO" id="GO:0006633">
    <property type="term" value="P:fatty acid biosynthetic process"/>
    <property type="evidence" value="ECO:0007669"/>
    <property type="project" value="UniProtKB-UniRule"/>
</dbReference>
<comment type="function">
    <text evidence="11">Involved in the final reduction of the elongation cycle of fatty acid synthesis (FAS II). Catalyzes the reduction of a carbon-carbon double bond in an enoyl moiety that is covalently linked to an acyl carrier protein (ACP).</text>
</comment>
<dbReference type="UniPathway" id="UPA00094"/>
<dbReference type="NCBIfam" id="NF043048">
    <property type="entry name" value="EnoyACPredFabV"/>
    <property type="match status" value="1"/>
</dbReference>
<evidence type="ECO:0000259" key="12">
    <source>
        <dbReference type="Pfam" id="PF07055"/>
    </source>
</evidence>
<dbReference type="Pfam" id="PF12241">
    <property type="entry name" value="Enoyl_reductase"/>
    <property type="match status" value="1"/>
</dbReference>
<keyword evidence="6 11" id="KW-0443">Lipid metabolism</keyword>
<feature type="binding site" evidence="11">
    <location>
        <position position="253"/>
    </location>
    <ligand>
        <name>NAD(+)</name>
        <dbReference type="ChEBI" id="CHEBI:57540"/>
    </ligand>
</feature>
<name>A0A1H7ITK6_9GAMM</name>
<evidence type="ECO:0000256" key="8">
    <source>
        <dbReference type="ARBA" id="ARBA00048302"/>
    </source>
</evidence>
<organism evidence="15 16">
    <name type="scientific">Colwellia chukchiensis</name>
    <dbReference type="NCBI Taxonomy" id="641665"/>
    <lineage>
        <taxon>Bacteria</taxon>
        <taxon>Pseudomonadati</taxon>
        <taxon>Pseudomonadota</taxon>
        <taxon>Gammaproteobacteria</taxon>
        <taxon>Alteromonadales</taxon>
        <taxon>Colwelliaceae</taxon>
        <taxon>Colwellia</taxon>
    </lineage>
</organism>
<keyword evidence="2 11" id="KW-0444">Lipid biosynthesis</keyword>
<comment type="pathway">
    <text evidence="11">Lipid metabolism; fatty acid biosynthesis.</text>
</comment>
<dbReference type="InterPro" id="IPR050048">
    <property type="entry name" value="FabV-like_NADH_b"/>
</dbReference>
<feature type="binding site" evidence="11">
    <location>
        <begin position="120"/>
        <end position="121"/>
    </location>
    <ligand>
        <name>NAD(+)</name>
        <dbReference type="ChEBI" id="CHEBI:57540"/>
    </ligand>
</feature>
<keyword evidence="5 11" id="KW-0520">NAD</keyword>
<sequence>MRNIKEGTVMVIKPKIRGFICTNAHPAGCAAHVNEQIAYVKSQPQAATKPKNVLVIGASTGYGLASRITAAFGNGAKTLGVFFEKPPTAKKTASAGWYNTAAFQAAADEAGLWSKNINGDAFSHEIKAKAIETIKAELGEIDLIVYSVASPRRTDPDTGEVYSSTLKPIGESVTTKNLNTTKRIIDSVSVEAATEAEIQGTIDVMGGADWELWINALKDAGVLAKGFKTVAYTYIGKELTWPIYGHATIGRAKEDLDRASSAIKATTAEINGEAYVTSLNAVVTQASSAIPIMPLYISAMFKVMKADGTYEGCIEQIQGLFRENIYGENPTLDEAGRLRQNNKELEDSVQKRVTDIWHSVETETIDELTDYVGYHQEFLKLFGFGVDGVDYDADISPEVGINNLLS</sequence>
<dbReference type="Pfam" id="PF07055">
    <property type="entry name" value="Eno-Rase_FAD_bd"/>
    <property type="match status" value="1"/>
</dbReference>
<feature type="site" description="Plays an important role in discriminating NADH against NADPH" evidence="11">
    <location>
        <position position="84"/>
    </location>
</feature>
<evidence type="ECO:0000313" key="16">
    <source>
        <dbReference type="Proteomes" id="UP000199297"/>
    </source>
</evidence>
<feature type="binding site" evidence="11">
    <location>
        <begin position="57"/>
        <end position="62"/>
    </location>
    <ligand>
        <name>NAD(+)</name>
        <dbReference type="ChEBI" id="CHEBI:57540"/>
    </ligand>
</feature>
<dbReference type="FunFam" id="3.40.50.720:FF:000221">
    <property type="entry name" value="Enoyl-[acyl-carrier-protein] reductase [NADH]"/>
    <property type="match status" value="1"/>
</dbReference>
<evidence type="ECO:0000256" key="9">
    <source>
        <dbReference type="ARBA" id="ARBA00048572"/>
    </source>
</evidence>
<feature type="domain" description="Enoyl reductase FAD binding" evidence="12">
    <location>
        <begin position="332"/>
        <end position="395"/>
    </location>
</feature>
<comment type="similarity">
    <text evidence="10 11">Belongs to the TER reductase family.</text>
</comment>
<evidence type="ECO:0000256" key="11">
    <source>
        <dbReference type="HAMAP-Rule" id="MF_01838"/>
    </source>
</evidence>
<protein>
    <recommendedName>
        <fullName evidence="11">Enoyl-[acyl-carrier-protein] reductase [NADH]</fullName>
        <shortName evidence="11">ENR</shortName>
        <ecNumber evidence="11">1.3.1.9</ecNumber>
    </recommendedName>
</protein>
<feature type="domain" description="Trans-2-enoyl-CoA reductase-like NAD(P)H binding" evidence="14">
    <location>
        <begin position="11"/>
        <end position="88"/>
    </location>
</feature>
<dbReference type="InterPro" id="IPR010758">
    <property type="entry name" value="Trans-2-enoyl-CoA_reductase"/>
</dbReference>
<keyword evidence="4 11" id="KW-0560">Oxidoreductase</keyword>
<dbReference type="STRING" id="641665.GCA_002104455_01885"/>
<feature type="domain" description="Trans-2-enoyl-CoA reductase catalytic" evidence="13">
    <location>
        <begin position="91"/>
        <end position="326"/>
    </location>
</feature>
<dbReference type="Gene3D" id="3.40.50.720">
    <property type="entry name" value="NAD(P)-binding Rossmann-like Domain"/>
    <property type="match status" value="1"/>
</dbReference>
<dbReference type="PANTHER" id="PTHR37480">
    <property type="entry name" value="ENOYL-[ACYL-CARRIER-PROTEIN] REDUCTASE [NADH]"/>
    <property type="match status" value="1"/>
</dbReference>
<comment type="catalytic activity">
    <reaction evidence="9 11">
        <text>a 2,3-saturated acyl-[ACP] + NAD(+) = a (2E)-enoyl-[ACP] + NADH + H(+)</text>
        <dbReference type="Rhea" id="RHEA:10240"/>
        <dbReference type="Rhea" id="RHEA-COMP:9925"/>
        <dbReference type="Rhea" id="RHEA-COMP:9926"/>
        <dbReference type="ChEBI" id="CHEBI:15378"/>
        <dbReference type="ChEBI" id="CHEBI:57540"/>
        <dbReference type="ChEBI" id="CHEBI:57945"/>
        <dbReference type="ChEBI" id="CHEBI:78784"/>
        <dbReference type="ChEBI" id="CHEBI:78785"/>
        <dbReference type="EC" id="1.3.1.9"/>
    </reaction>
</comment>
<accession>A0A1H7ITK6</accession>
<dbReference type="Proteomes" id="UP000199297">
    <property type="component" value="Unassembled WGS sequence"/>
</dbReference>
<dbReference type="GO" id="GO:0051287">
    <property type="term" value="F:NAD binding"/>
    <property type="evidence" value="ECO:0007669"/>
    <property type="project" value="UniProtKB-UniRule"/>
</dbReference>
<dbReference type="GO" id="GO:0050343">
    <property type="term" value="F:trans-2-enoyl-CoA reductase (NADH) activity"/>
    <property type="evidence" value="ECO:0007669"/>
    <property type="project" value="UniProtKB-EC"/>
</dbReference>
<evidence type="ECO:0000256" key="5">
    <source>
        <dbReference type="ARBA" id="ARBA00023027"/>
    </source>
</evidence>
<dbReference type="GO" id="GO:0004318">
    <property type="term" value="F:enoyl-[acyl-carrier-protein] reductase (NADH) activity"/>
    <property type="evidence" value="ECO:0007669"/>
    <property type="project" value="UniProtKB-UniRule"/>
</dbReference>
<evidence type="ECO:0000256" key="1">
    <source>
        <dbReference type="ARBA" id="ARBA00011245"/>
    </source>
</evidence>
<dbReference type="AlphaFoldDB" id="A0A1H7ITK6"/>
<evidence type="ECO:0000256" key="2">
    <source>
        <dbReference type="ARBA" id="ARBA00022516"/>
    </source>
</evidence>
<keyword evidence="16" id="KW-1185">Reference proteome</keyword>
<proteinExistence type="inferred from homology"/>
<comment type="subunit">
    <text evidence="1 11">Monomer.</text>
</comment>
<evidence type="ECO:0000256" key="4">
    <source>
        <dbReference type="ARBA" id="ARBA00023002"/>
    </source>
</evidence>
<feature type="active site" description="Proton donor" evidence="11">
    <location>
        <position position="244"/>
    </location>
</feature>
<feature type="binding site" evidence="11">
    <location>
        <begin position="148"/>
        <end position="149"/>
    </location>
    <ligand>
        <name>NAD(+)</name>
        <dbReference type="ChEBI" id="CHEBI:57540"/>
    </ligand>
</feature>
<feature type="binding site" evidence="11">
    <location>
        <begin position="83"/>
        <end position="84"/>
    </location>
    <ligand>
        <name>NAD(+)</name>
        <dbReference type="ChEBI" id="CHEBI:57540"/>
    </ligand>
</feature>
<dbReference type="NCBIfam" id="NF010177">
    <property type="entry name" value="PRK13656.1"/>
    <property type="match status" value="1"/>
</dbReference>
<keyword evidence="7 11" id="KW-0275">Fatty acid biosynthesis</keyword>
<dbReference type="Pfam" id="PF12242">
    <property type="entry name" value="Eno-Rase_NADH_b"/>
    <property type="match status" value="1"/>
</dbReference>
<keyword evidence="3 11" id="KW-0276">Fatty acid metabolism</keyword>
<evidence type="ECO:0000259" key="14">
    <source>
        <dbReference type="Pfam" id="PF12242"/>
    </source>
</evidence>
<comment type="catalytic activity">
    <reaction evidence="8">
        <text>a 2,3-saturated acyl-CoA + NAD(+) = a (2E)-enoyl-CoA + NADH + H(+)</text>
        <dbReference type="Rhea" id="RHEA:18177"/>
        <dbReference type="ChEBI" id="CHEBI:15378"/>
        <dbReference type="ChEBI" id="CHEBI:57540"/>
        <dbReference type="ChEBI" id="CHEBI:57945"/>
        <dbReference type="ChEBI" id="CHEBI:58856"/>
        <dbReference type="ChEBI" id="CHEBI:65111"/>
        <dbReference type="EC" id="1.3.1.44"/>
    </reaction>
</comment>
<evidence type="ECO:0000256" key="10">
    <source>
        <dbReference type="ARBA" id="ARBA00060887"/>
    </source>
</evidence>
<dbReference type="PANTHER" id="PTHR37480:SF1">
    <property type="entry name" value="ENOYL-[ACYL-CARRIER-PROTEIN] REDUCTASE [NADH]"/>
    <property type="match status" value="1"/>
</dbReference>
<evidence type="ECO:0000256" key="7">
    <source>
        <dbReference type="ARBA" id="ARBA00023160"/>
    </source>
</evidence>
<gene>
    <name evidence="11" type="primary">fabV</name>
    <name evidence="15" type="ORF">SAMN05216262_10248</name>
</gene>
<dbReference type="EMBL" id="FOBI01000002">
    <property type="protein sequence ID" value="SEK65801.1"/>
    <property type="molecule type" value="Genomic_DNA"/>
</dbReference>
<dbReference type="InterPro" id="IPR024906">
    <property type="entry name" value="Eno_Rdtase_FAD-bd_dom"/>
</dbReference>
<reference evidence="16" key="1">
    <citation type="submission" date="2016-10" db="EMBL/GenBank/DDBJ databases">
        <authorList>
            <person name="Varghese N."/>
            <person name="Submissions S."/>
        </authorList>
    </citation>
    <scope>NUCLEOTIDE SEQUENCE [LARGE SCALE GENOMIC DNA]</scope>
    <source>
        <strain evidence="16">CGMCC 1.9127</strain>
    </source>
</reference>
<dbReference type="InterPro" id="IPR024910">
    <property type="entry name" value="Enoyl-CoA_Rdtase_cat_dom"/>
</dbReference>